<dbReference type="AlphaFoldDB" id="A0AAV7XLK7"/>
<organism evidence="3 4">
    <name type="scientific">Megalurothrips usitatus</name>
    <name type="common">bean blossom thrips</name>
    <dbReference type="NCBI Taxonomy" id="439358"/>
    <lineage>
        <taxon>Eukaryota</taxon>
        <taxon>Metazoa</taxon>
        <taxon>Ecdysozoa</taxon>
        <taxon>Arthropoda</taxon>
        <taxon>Hexapoda</taxon>
        <taxon>Insecta</taxon>
        <taxon>Pterygota</taxon>
        <taxon>Neoptera</taxon>
        <taxon>Paraneoptera</taxon>
        <taxon>Thysanoptera</taxon>
        <taxon>Terebrantia</taxon>
        <taxon>Thripoidea</taxon>
        <taxon>Thripidae</taxon>
        <taxon>Megalurothrips</taxon>
    </lineage>
</organism>
<keyword evidence="4" id="KW-1185">Reference proteome</keyword>
<evidence type="ECO:0000256" key="1">
    <source>
        <dbReference type="SAM" id="MobiDB-lite"/>
    </source>
</evidence>
<evidence type="ECO:0000259" key="2">
    <source>
        <dbReference type="Pfam" id="PF25273"/>
    </source>
</evidence>
<proteinExistence type="predicted"/>
<feature type="domain" description="DUF7869" evidence="2">
    <location>
        <begin position="347"/>
        <end position="494"/>
    </location>
</feature>
<dbReference type="Proteomes" id="UP001075354">
    <property type="component" value="Chromosome 9"/>
</dbReference>
<sequence length="607" mass="70120">MQDPLDEVDLEDHSEEPKPPTKRKLKSDRKIARNSGQLYSTASGEEVPARSAGEVHKCGYLKCHTLLSPEEVQQLFSEFWSLGSHNRQWQKVASLIEYKEPARRRKRMEDSGKSRRLTYFYHFEVNGKRLRVCKETFLSVLCVSETFVRNAMEKKLKTVSGIPEDDARGKHEPKNKLSPDTVQAVKAHISSFPSYVSHYCRAQTKSLYFAADLDKKTMYDLYIQQGNPKVSFTTYKQHVKDSGRKFKKWKSDHCGKCDKLNMEIKACGDQEKVKSLQAALELHLRKADRAYELKKETKMLALKDDTIRVLVYDLEKCLPVPFLRTGDSYYTRQINMFNLTVLDTSSNLTYCYMWPETEASRGANSIASCLLRHILQQVPNGVKKVFLFSDACTSQNRNSHVSAMYFVALQQHPSIEQIDHIFMVSGHSFLEVDNKHSVIERRKDKLERISVPEQWYDFVREAGKTADSTRYPDEFYDFANLLKTVLIKREKTLSGAAFNWLNTFWFKYTLENLGIIEVKNSHNADAGFEKLSFLRQGVKSSFLPNLSSHLVKCFSGPQPISVQKQKDLLKLLPFLETKYHSFYLNLRTEKSLEDTDPDLPEDLPPQF</sequence>
<comment type="caution">
    <text evidence="3">The sequence shown here is derived from an EMBL/GenBank/DDBJ whole genome shotgun (WGS) entry which is preliminary data.</text>
</comment>
<feature type="region of interest" description="Disordered" evidence="1">
    <location>
        <begin position="1"/>
        <end position="46"/>
    </location>
</feature>
<name>A0AAV7XLK7_9NEOP</name>
<evidence type="ECO:0000313" key="4">
    <source>
        <dbReference type="Proteomes" id="UP001075354"/>
    </source>
</evidence>
<gene>
    <name evidence="3" type="ORF">ONE63_011096</name>
</gene>
<feature type="compositionally biased region" description="Acidic residues" evidence="1">
    <location>
        <begin position="1"/>
        <end position="14"/>
    </location>
</feature>
<feature type="compositionally biased region" description="Polar residues" evidence="1">
    <location>
        <begin position="34"/>
        <end position="43"/>
    </location>
</feature>
<dbReference type="PANTHER" id="PTHR10773:SF19">
    <property type="match status" value="1"/>
</dbReference>
<reference evidence="3" key="1">
    <citation type="submission" date="2022-12" db="EMBL/GenBank/DDBJ databases">
        <title>Chromosome-level genome assembly of the bean flower thrips Megalurothrips usitatus.</title>
        <authorList>
            <person name="Ma L."/>
            <person name="Liu Q."/>
            <person name="Li H."/>
            <person name="Cai W."/>
        </authorList>
    </citation>
    <scope>NUCLEOTIDE SEQUENCE</scope>
    <source>
        <strain evidence="3">Cailab_2022a</strain>
    </source>
</reference>
<dbReference type="InterPro" id="IPR057191">
    <property type="entry name" value="DUF7869"/>
</dbReference>
<dbReference type="PANTHER" id="PTHR10773">
    <property type="entry name" value="DNA-DIRECTED RNA POLYMERASES I, II, AND III SUBUNIT RPABC2"/>
    <property type="match status" value="1"/>
</dbReference>
<accession>A0AAV7XLK7</accession>
<dbReference type="EMBL" id="JAPTSV010000009">
    <property type="protein sequence ID" value="KAJ1524612.1"/>
    <property type="molecule type" value="Genomic_DNA"/>
</dbReference>
<evidence type="ECO:0000313" key="3">
    <source>
        <dbReference type="EMBL" id="KAJ1524612.1"/>
    </source>
</evidence>
<dbReference type="Pfam" id="PF25273">
    <property type="entry name" value="DUF7869"/>
    <property type="match status" value="1"/>
</dbReference>
<protein>
    <recommendedName>
        <fullName evidence="2">DUF7869 domain-containing protein</fullName>
    </recommendedName>
</protein>